<accession>A0A916RY88</accession>
<name>A0A916RY88_9HYPH</name>
<dbReference type="InterPro" id="IPR001763">
    <property type="entry name" value="Rhodanese-like_dom"/>
</dbReference>
<dbReference type="PANTHER" id="PTHR43268:SF3">
    <property type="entry name" value="RHODANESE-LIKE DOMAIN-CONTAINING PROTEIN 7-RELATED"/>
    <property type="match status" value="1"/>
</dbReference>
<reference evidence="3" key="1">
    <citation type="journal article" date="2014" name="Int. J. Syst. Evol. Microbiol.">
        <title>Complete genome sequence of Corynebacterium casei LMG S-19264T (=DSM 44701T), isolated from a smear-ripened cheese.</title>
        <authorList>
            <consortium name="US DOE Joint Genome Institute (JGI-PGF)"/>
            <person name="Walter F."/>
            <person name="Albersmeier A."/>
            <person name="Kalinowski J."/>
            <person name="Ruckert C."/>
        </authorList>
    </citation>
    <scope>NUCLEOTIDE SEQUENCE</scope>
    <source>
        <strain evidence="3">CGMCC 1.15320</strain>
    </source>
</reference>
<dbReference type="AlphaFoldDB" id="A0A916RY88"/>
<dbReference type="InterPro" id="IPR040503">
    <property type="entry name" value="TRHO_N"/>
</dbReference>
<dbReference type="Proteomes" id="UP000636264">
    <property type="component" value="Unassembled WGS sequence"/>
</dbReference>
<gene>
    <name evidence="1" type="primary">trhO</name>
    <name evidence="3" type="ORF">GCM10011385_28880</name>
</gene>
<keyword evidence="4" id="KW-1185">Reference proteome</keyword>
<dbReference type="Pfam" id="PF00581">
    <property type="entry name" value="Rhodanese"/>
    <property type="match status" value="1"/>
</dbReference>
<proteinExistence type="inferred from homology"/>
<comment type="function">
    <text evidence="1">Catalyzes oxygen-dependent 5-hydroxyuridine (ho5U) modification at position 34 in tRNAs.</text>
</comment>
<keyword evidence="1" id="KW-0819">tRNA processing</keyword>
<dbReference type="EC" id="1.14.-.-" evidence="1"/>
<organism evidence="3 4">
    <name type="scientific">Nitratireductor aestuarii</name>
    <dbReference type="NCBI Taxonomy" id="1735103"/>
    <lineage>
        <taxon>Bacteria</taxon>
        <taxon>Pseudomonadati</taxon>
        <taxon>Pseudomonadota</taxon>
        <taxon>Alphaproteobacteria</taxon>
        <taxon>Hyphomicrobiales</taxon>
        <taxon>Phyllobacteriaceae</taxon>
        <taxon>Nitratireductor</taxon>
    </lineage>
</organism>
<dbReference type="Gene3D" id="3.30.70.100">
    <property type="match status" value="1"/>
</dbReference>
<dbReference type="NCBIfam" id="NF001136">
    <property type="entry name" value="PRK00142.1-4"/>
    <property type="match status" value="1"/>
</dbReference>
<protein>
    <recommendedName>
        <fullName evidence="1">tRNA uridine(34) hydroxylase</fullName>
        <ecNumber evidence="1">1.14.-.-</ecNumber>
    </recommendedName>
    <alternativeName>
        <fullName evidence="1">tRNA hydroxylation protein O</fullName>
    </alternativeName>
</protein>
<comment type="similarity">
    <text evidence="1">Belongs to the TrhO family.</text>
</comment>
<dbReference type="Gene3D" id="3.40.250.10">
    <property type="entry name" value="Rhodanese-like domain"/>
    <property type="match status" value="1"/>
</dbReference>
<dbReference type="EMBL" id="BMIF01000009">
    <property type="protein sequence ID" value="GGA73190.1"/>
    <property type="molecule type" value="Genomic_DNA"/>
</dbReference>
<feature type="domain" description="Rhodanese" evidence="2">
    <location>
        <begin position="131"/>
        <end position="225"/>
    </location>
</feature>
<dbReference type="Pfam" id="PF17773">
    <property type="entry name" value="UPF0176_N"/>
    <property type="match status" value="1"/>
</dbReference>
<keyword evidence="1" id="KW-0560">Oxidoreductase</keyword>
<dbReference type="RefSeq" id="WP_188721797.1">
    <property type="nucleotide sequence ID" value="NZ_BMIF01000009.1"/>
</dbReference>
<dbReference type="CDD" id="cd01518">
    <property type="entry name" value="RHOD_YceA"/>
    <property type="match status" value="1"/>
</dbReference>
<comment type="catalytic activity">
    <reaction evidence="1">
        <text>uridine(34) in tRNA + AH2 + O2 = 5-hydroxyuridine(34) in tRNA + A + H2O</text>
        <dbReference type="Rhea" id="RHEA:64224"/>
        <dbReference type="Rhea" id="RHEA-COMP:11727"/>
        <dbReference type="Rhea" id="RHEA-COMP:13381"/>
        <dbReference type="ChEBI" id="CHEBI:13193"/>
        <dbReference type="ChEBI" id="CHEBI:15377"/>
        <dbReference type="ChEBI" id="CHEBI:15379"/>
        <dbReference type="ChEBI" id="CHEBI:17499"/>
        <dbReference type="ChEBI" id="CHEBI:65315"/>
        <dbReference type="ChEBI" id="CHEBI:136877"/>
    </reaction>
</comment>
<dbReference type="InterPro" id="IPR020936">
    <property type="entry name" value="TrhO"/>
</dbReference>
<dbReference type="PANTHER" id="PTHR43268">
    <property type="entry name" value="THIOSULFATE SULFURTRANSFERASE/RHODANESE-LIKE DOMAIN-CONTAINING PROTEIN 2"/>
    <property type="match status" value="1"/>
</dbReference>
<reference evidence="3" key="2">
    <citation type="submission" date="2020-09" db="EMBL/GenBank/DDBJ databases">
        <authorList>
            <person name="Sun Q."/>
            <person name="Zhou Y."/>
        </authorList>
    </citation>
    <scope>NUCLEOTIDE SEQUENCE</scope>
    <source>
        <strain evidence="3">CGMCC 1.15320</strain>
    </source>
</reference>
<dbReference type="HAMAP" id="MF_00469">
    <property type="entry name" value="TrhO"/>
    <property type="match status" value="1"/>
</dbReference>
<dbReference type="GO" id="GO:0016705">
    <property type="term" value="F:oxidoreductase activity, acting on paired donors, with incorporation or reduction of molecular oxygen"/>
    <property type="evidence" value="ECO:0007669"/>
    <property type="project" value="UniProtKB-UniRule"/>
</dbReference>
<comment type="caution">
    <text evidence="3">The sequence shown here is derived from an EMBL/GenBank/DDBJ whole genome shotgun (WGS) entry which is preliminary data.</text>
</comment>
<dbReference type="SMART" id="SM00450">
    <property type="entry name" value="RHOD"/>
    <property type="match status" value="1"/>
</dbReference>
<evidence type="ECO:0000259" key="2">
    <source>
        <dbReference type="PROSITE" id="PS50206"/>
    </source>
</evidence>
<dbReference type="PROSITE" id="PS50206">
    <property type="entry name" value="RHODANESE_3"/>
    <property type="match status" value="1"/>
</dbReference>
<dbReference type="SUPFAM" id="SSF52821">
    <property type="entry name" value="Rhodanese/Cell cycle control phosphatase"/>
    <property type="match status" value="1"/>
</dbReference>
<evidence type="ECO:0000313" key="3">
    <source>
        <dbReference type="EMBL" id="GGA73190.1"/>
    </source>
</evidence>
<dbReference type="GO" id="GO:0006400">
    <property type="term" value="P:tRNA modification"/>
    <property type="evidence" value="ECO:0007669"/>
    <property type="project" value="UniProtKB-UniRule"/>
</dbReference>
<evidence type="ECO:0000313" key="4">
    <source>
        <dbReference type="Proteomes" id="UP000636264"/>
    </source>
</evidence>
<dbReference type="InterPro" id="IPR036873">
    <property type="entry name" value="Rhodanese-like_dom_sf"/>
</dbReference>
<evidence type="ECO:0000256" key="1">
    <source>
        <dbReference type="HAMAP-Rule" id="MF_00469"/>
    </source>
</evidence>
<sequence length="310" mass="35116">MQSKAQTSNLPFTVAALYRFARLPQYQELQQPLFDLCTSNGIKGTLLLAAEGINGTVAGSAQAIAELVRYIESIPELADPELKYSYASAMPFHRMKVRLKREIVTMGVEDVDPLKTVGTYLSPTEWNDLISDEETIVIDTRNDYEVAIGTFQRAENPNTKTFREFPKWVEENREKLEGKKIAMFCTGGIRCEKATAYVKGLGLDDVFHLKGGILKYLEEMPREKSLWEGECFVFDERVAVGHGLTESDVELCRACRRPIHAEDKLHQYYEEGVSCAACYDERTPEDRARYRERQKQVKLAAKKGVSHIGS</sequence>